<feature type="compositionally biased region" description="Polar residues" evidence="1">
    <location>
        <begin position="37"/>
        <end position="47"/>
    </location>
</feature>
<dbReference type="AlphaFoldDB" id="A0A5A5R940"/>
<reference evidence="2 3" key="1">
    <citation type="submission" date="2018-09" db="EMBL/GenBank/DDBJ databases">
        <title>Evolutionary history of phycoerythrin pigmentation in the water bloom-forming cyanobacterium Microcystis aeruginosa.</title>
        <authorList>
            <person name="Tanabe Y."/>
            <person name="Tanabe Y."/>
            <person name="Yamaguchi H."/>
        </authorList>
    </citation>
    <scope>NUCLEOTIDE SEQUENCE [LARGE SCALE GENOMIC DNA]</scope>
    <source>
        <strain evidence="2 3">NIES-2519</strain>
    </source>
</reference>
<evidence type="ECO:0000313" key="2">
    <source>
        <dbReference type="EMBL" id="GCA71405.1"/>
    </source>
</evidence>
<gene>
    <name evidence="2" type="ORF">MiYa_02944</name>
</gene>
<dbReference type="Proteomes" id="UP000323569">
    <property type="component" value="Unassembled WGS sequence"/>
</dbReference>
<sequence length="47" mass="5493">MDQKIVNYAQGDINIDKQNIYNYPPNQEPPQPNPHNLSNSNIPRFVR</sequence>
<feature type="region of interest" description="Disordered" evidence="1">
    <location>
        <begin position="18"/>
        <end position="47"/>
    </location>
</feature>
<organism evidence="2 3">
    <name type="scientific">Microcystis aeruginosa NIES-2519</name>
    <dbReference type="NCBI Taxonomy" id="2303981"/>
    <lineage>
        <taxon>Bacteria</taxon>
        <taxon>Bacillati</taxon>
        <taxon>Cyanobacteriota</taxon>
        <taxon>Cyanophyceae</taxon>
        <taxon>Oscillatoriophycideae</taxon>
        <taxon>Chroococcales</taxon>
        <taxon>Microcystaceae</taxon>
        <taxon>Microcystis</taxon>
    </lineage>
</organism>
<protein>
    <submittedName>
        <fullName evidence="2">Uncharacterized protein</fullName>
    </submittedName>
</protein>
<dbReference type="EMBL" id="BHVO01000053">
    <property type="protein sequence ID" value="GCA71405.1"/>
    <property type="molecule type" value="Genomic_DNA"/>
</dbReference>
<name>A0A5A5R940_MICAE</name>
<evidence type="ECO:0000313" key="3">
    <source>
        <dbReference type="Proteomes" id="UP000323569"/>
    </source>
</evidence>
<proteinExistence type="predicted"/>
<comment type="caution">
    <text evidence="2">The sequence shown here is derived from an EMBL/GenBank/DDBJ whole genome shotgun (WGS) entry which is preliminary data.</text>
</comment>
<accession>A0A5A5R940</accession>
<evidence type="ECO:0000256" key="1">
    <source>
        <dbReference type="SAM" id="MobiDB-lite"/>
    </source>
</evidence>